<feature type="transmembrane region" description="Helical" evidence="1">
    <location>
        <begin position="159"/>
        <end position="179"/>
    </location>
</feature>
<sequence>MSLFGHSYDTYPFEIFSLYHLVTLAVFLLISILIYVYRTPLSKYEKTVRYTMFILLFGLEALYHIWLFKGGVWDLSFTLPLQLCSISLLLCCVLLITNSKVLFQIVYFLGIAGALQALVTPELFLGFPHFRFIQFFLTHMLIIWVALFYVFVHKYKPTWRGLLQAFLFLNVAAAVAYLANKLTLGNYMFLAQKPTNASLLDYLGPYPYYILSLEAIAFTLFVMMFLPFWLRERMKMRQESYY</sequence>
<feature type="transmembrane region" description="Helical" evidence="1">
    <location>
        <begin position="79"/>
        <end position="96"/>
    </location>
</feature>
<feature type="transmembrane region" description="Helical" evidence="1">
    <location>
        <begin position="208"/>
        <end position="230"/>
    </location>
</feature>
<dbReference type="Pfam" id="PF14808">
    <property type="entry name" value="TMEM164"/>
    <property type="match status" value="1"/>
</dbReference>
<protein>
    <submittedName>
        <fullName evidence="2">TIGR02206 family membrane protein</fullName>
    </submittedName>
</protein>
<keyword evidence="3" id="KW-1185">Reference proteome</keyword>
<evidence type="ECO:0000256" key="1">
    <source>
        <dbReference type="SAM" id="Phobius"/>
    </source>
</evidence>
<comment type="caution">
    <text evidence="2">The sequence shown here is derived from an EMBL/GenBank/DDBJ whole genome shotgun (WGS) entry which is preliminary data.</text>
</comment>
<feature type="transmembrane region" description="Helical" evidence="1">
    <location>
        <begin position="15"/>
        <end position="36"/>
    </location>
</feature>
<keyword evidence="1" id="KW-1133">Transmembrane helix</keyword>
<dbReference type="InterPro" id="IPR011737">
    <property type="entry name" value="CHP02206_TP0381"/>
</dbReference>
<dbReference type="RefSeq" id="WP_322447331.1">
    <property type="nucleotide sequence ID" value="NZ_JAXOFX010000010.1"/>
</dbReference>
<reference evidence="2 3" key="1">
    <citation type="submission" date="2023-11" db="EMBL/GenBank/DDBJ databases">
        <title>Bacillus jintuensis, isolated from a mudflat on the Beibu Gulf coast.</title>
        <authorList>
            <person name="Li M."/>
        </authorList>
    </citation>
    <scope>NUCLEOTIDE SEQUENCE [LARGE SCALE GENOMIC DNA]</scope>
    <source>
        <strain evidence="2 3">31A1R</strain>
    </source>
</reference>
<feature type="transmembrane region" description="Helical" evidence="1">
    <location>
        <begin position="132"/>
        <end position="152"/>
    </location>
</feature>
<dbReference type="NCBIfam" id="TIGR02206">
    <property type="entry name" value="intg_mem_TP0381"/>
    <property type="match status" value="1"/>
</dbReference>
<evidence type="ECO:0000313" key="2">
    <source>
        <dbReference type="EMBL" id="MDZ5473031.1"/>
    </source>
</evidence>
<dbReference type="EMBL" id="JAXOFX010000010">
    <property type="protein sequence ID" value="MDZ5473031.1"/>
    <property type="molecule type" value="Genomic_DNA"/>
</dbReference>
<organism evidence="2 3">
    <name type="scientific">Robertmurraya mangrovi</name>
    <dbReference type="NCBI Taxonomy" id="3098077"/>
    <lineage>
        <taxon>Bacteria</taxon>
        <taxon>Bacillati</taxon>
        <taxon>Bacillota</taxon>
        <taxon>Bacilli</taxon>
        <taxon>Bacillales</taxon>
        <taxon>Bacillaceae</taxon>
        <taxon>Robertmurraya</taxon>
    </lineage>
</organism>
<dbReference type="Proteomes" id="UP001290455">
    <property type="component" value="Unassembled WGS sequence"/>
</dbReference>
<evidence type="ECO:0000313" key="3">
    <source>
        <dbReference type="Proteomes" id="UP001290455"/>
    </source>
</evidence>
<proteinExistence type="predicted"/>
<name>A0ABU5J0V0_9BACI</name>
<feature type="transmembrane region" description="Helical" evidence="1">
    <location>
        <begin position="101"/>
        <end position="120"/>
    </location>
</feature>
<keyword evidence="1" id="KW-0472">Membrane</keyword>
<accession>A0ABU5J0V0</accession>
<gene>
    <name evidence="2" type="ORF">SM124_15035</name>
</gene>
<keyword evidence="1" id="KW-0812">Transmembrane</keyword>
<feature type="transmembrane region" description="Helical" evidence="1">
    <location>
        <begin position="48"/>
        <end position="67"/>
    </location>
</feature>